<dbReference type="AlphaFoldDB" id="A0A8S3DS76"/>
<dbReference type="Pfam" id="PF03184">
    <property type="entry name" value="DDE_1"/>
    <property type="match status" value="1"/>
</dbReference>
<dbReference type="EMBL" id="CAJOBI010215282">
    <property type="protein sequence ID" value="CAF5028029.1"/>
    <property type="molecule type" value="Genomic_DNA"/>
</dbReference>
<dbReference type="PANTHER" id="PTHR19303:SF73">
    <property type="entry name" value="PROTEIN PDC2"/>
    <property type="match status" value="1"/>
</dbReference>
<dbReference type="GO" id="GO:0003677">
    <property type="term" value="F:DNA binding"/>
    <property type="evidence" value="ECO:0007669"/>
    <property type="project" value="TreeGrafter"/>
</dbReference>
<feature type="domain" description="DDE-1" evidence="1">
    <location>
        <begin position="2"/>
        <end position="159"/>
    </location>
</feature>
<dbReference type="InterPro" id="IPR050863">
    <property type="entry name" value="CenT-Element_Derived"/>
</dbReference>
<proteinExistence type="predicted"/>
<sequence>MTGTDKLQPLLIGKAAKPRCFKNLSMKQLPVIWRWNRTSWMTASLFGEWLASINNSMIKQNRKILLFIDHAPCHNSDTQYSNITLKFFPPNTTSKLQPLDQGIIKNFKCYYRQQLVKLVILRCAVANSSDDIVITVLDAAHWTKNAWQAVTQSTICNTFRMAGFVNPNTQSESSDTMINNSDDDVATAIQDLDTLLTHITIGGLSLTANEFIEIDSETPVFNEWNDINDNLMVVDADCGDNITTDNNEDDDMPTEAPPKLIEAMCMIRRLHILAATQQPQLHTLISQLDSQLTQLFIDSKGVKQATIKDFFIKND</sequence>
<organism evidence="2 3">
    <name type="scientific">Rotaria magnacalcarata</name>
    <dbReference type="NCBI Taxonomy" id="392030"/>
    <lineage>
        <taxon>Eukaryota</taxon>
        <taxon>Metazoa</taxon>
        <taxon>Spiralia</taxon>
        <taxon>Gnathifera</taxon>
        <taxon>Rotifera</taxon>
        <taxon>Eurotatoria</taxon>
        <taxon>Bdelloidea</taxon>
        <taxon>Philodinida</taxon>
        <taxon>Philodinidae</taxon>
        <taxon>Rotaria</taxon>
    </lineage>
</organism>
<dbReference type="Proteomes" id="UP000676336">
    <property type="component" value="Unassembled WGS sequence"/>
</dbReference>
<name>A0A8S3DS76_9BILA</name>
<gene>
    <name evidence="2" type="ORF">SMN809_LOCUS57967</name>
</gene>
<evidence type="ECO:0000259" key="1">
    <source>
        <dbReference type="Pfam" id="PF03184"/>
    </source>
</evidence>
<evidence type="ECO:0000313" key="3">
    <source>
        <dbReference type="Proteomes" id="UP000676336"/>
    </source>
</evidence>
<dbReference type="GO" id="GO:0005634">
    <property type="term" value="C:nucleus"/>
    <property type="evidence" value="ECO:0007669"/>
    <property type="project" value="TreeGrafter"/>
</dbReference>
<dbReference type="InterPro" id="IPR004875">
    <property type="entry name" value="DDE_SF_endonuclease_dom"/>
</dbReference>
<comment type="caution">
    <text evidence="2">The sequence shown here is derived from an EMBL/GenBank/DDBJ whole genome shotgun (WGS) entry which is preliminary data.</text>
</comment>
<dbReference type="PANTHER" id="PTHR19303">
    <property type="entry name" value="TRANSPOSON"/>
    <property type="match status" value="1"/>
</dbReference>
<reference evidence="2" key="1">
    <citation type="submission" date="2021-02" db="EMBL/GenBank/DDBJ databases">
        <authorList>
            <person name="Nowell W R."/>
        </authorList>
    </citation>
    <scope>NUCLEOTIDE SEQUENCE</scope>
</reference>
<protein>
    <recommendedName>
        <fullName evidence="1">DDE-1 domain-containing protein</fullName>
    </recommendedName>
</protein>
<accession>A0A8S3DS76</accession>
<evidence type="ECO:0000313" key="2">
    <source>
        <dbReference type="EMBL" id="CAF5028029.1"/>
    </source>
</evidence>